<evidence type="ECO:0000313" key="2">
    <source>
        <dbReference type="WBParaSite" id="ACRNAN_Path_1572.g6115.t1"/>
    </source>
</evidence>
<proteinExistence type="predicted"/>
<organism evidence="1 2">
    <name type="scientific">Acrobeloides nanus</name>
    <dbReference type="NCBI Taxonomy" id="290746"/>
    <lineage>
        <taxon>Eukaryota</taxon>
        <taxon>Metazoa</taxon>
        <taxon>Ecdysozoa</taxon>
        <taxon>Nematoda</taxon>
        <taxon>Chromadorea</taxon>
        <taxon>Rhabditida</taxon>
        <taxon>Tylenchina</taxon>
        <taxon>Cephalobomorpha</taxon>
        <taxon>Cephaloboidea</taxon>
        <taxon>Cephalobidae</taxon>
        <taxon>Acrobeloides</taxon>
    </lineage>
</organism>
<name>A0A914C283_9BILA</name>
<reference evidence="2" key="1">
    <citation type="submission" date="2022-11" db="UniProtKB">
        <authorList>
            <consortium name="WormBaseParasite"/>
        </authorList>
    </citation>
    <scope>IDENTIFICATION</scope>
</reference>
<accession>A0A914C283</accession>
<protein>
    <submittedName>
        <fullName evidence="2">Uncharacterized protein</fullName>
    </submittedName>
</protein>
<dbReference type="WBParaSite" id="ACRNAN_Path_1572.g6115.t1">
    <property type="protein sequence ID" value="ACRNAN_Path_1572.g6115.t1"/>
    <property type="gene ID" value="ACRNAN_Path_1572.g6115"/>
</dbReference>
<dbReference type="AlphaFoldDB" id="A0A914C283"/>
<dbReference type="Proteomes" id="UP000887540">
    <property type="component" value="Unplaced"/>
</dbReference>
<sequence length="106" mass="12503">MLDWCIIIRNERLFEQRTVVDLYLTRHNKCNLEMNNEEWSLLEKVVNVLDPFNSASKQMCRTDEPISIQFPIARALTADIHAIGDPDLQQMRDSILRLLEEKFNVE</sequence>
<keyword evidence="1" id="KW-1185">Reference proteome</keyword>
<evidence type="ECO:0000313" key="1">
    <source>
        <dbReference type="Proteomes" id="UP000887540"/>
    </source>
</evidence>